<protein>
    <submittedName>
        <fullName evidence="2">DUF4190 domain-containing protein</fullName>
    </submittedName>
</protein>
<sequence length="106" mass="10871">MSSLGEPRNQVGVASVILGGLALATCWLLIGVPLGIAAVLSGDIGRRRVRRGEATNARVAAAGMVLGAVAIVAGLIVIGYYAWMDSRDPGRLQRCLDNPAATNCGP</sequence>
<evidence type="ECO:0000256" key="1">
    <source>
        <dbReference type="SAM" id="Phobius"/>
    </source>
</evidence>
<keyword evidence="1" id="KW-0472">Membrane</keyword>
<keyword evidence="3" id="KW-1185">Reference proteome</keyword>
<proteinExistence type="predicted"/>
<dbReference type="STRING" id="243061.AWC25_22365"/>
<evidence type="ECO:0000313" key="2">
    <source>
        <dbReference type="EMBL" id="ODR10850.1"/>
    </source>
</evidence>
<name>A0A1E3T909_9MYCO</name>
<dbReference type="EMBL" id="MIHC01000001">
    <property type="protein sequence ID" value="ODR10850.1"/>
    <property type="molecule type" value="Genomic_DNA"/>
</dbReference>
<gene>
    <name evidence="2" type="ORF">BHQ21_00280</name>
</gene>
<evidence type="ECO:0000313" key="3">
    <source>
        <dbReference type="Proteomes" id="UP000094224"/>
    </source>
</evidence>
<feature type="transmembrane region" description="Helical" evidence="1">
    <location>
        <begin position="12"/>
        <end position="40"/>
    </location>
</feature>
<dbReference type="AlphaFoldDB" id="A0A1E3T909"/>
<reference evidence="3" key="1">
    <citation type="submission" date="2016-09" db="EMBL/GenBank/DDBJ databases">
        <authorList>
            <person name="Greninger A.L."/>
            <person name="Jerome K.R."/>
            <person name="Mcnair B."/>
            <person name="Wallis C."/>
            <person name="Fang F."/>
        </authorList>
    </citation>
    <scope>NUCLEOTIDE SEQUENCE [LARGE SCALE GENOMIC DNA]</scope>
    <source>
        <strain evidence="3">BC1_M4</strain>
    </source>
</reference>
<feature type="transmembrane region" description="Helical" evidence="1">
    <location>
        <begin position="61"/>
        <end position="83"/>
    </location>
</feature>
<keyword evidence="1" id="KW-0812">Transmembrane</keyword>
<dbReference type="Proteomes" id="UP000094224">
    <property type="component" value="Unassembled WGS sequence"/>
</dbReference>
<dbReference type="RefSeq" id="WP_069398319.1">
    <property type="nucleotide sequence ID" value="NZ_MIHC01000001.1"/>
</dbReference>
<accession>A0A1E3T909</accession>
<comment type="caution">
    <text evidence="2">The sequence shown here is derived from an EMBL/GenBank/DDBJ whole genome shotgun (WGS) entry which is preliminary data.</text>
</comment>
<keyword evidence="1" id="KW-1133">Transmembrane helix</keyword>
<organism evidence="2 3">
    <name type="scientific">Mycobacterium sherrisii</name>
    <dbReference type="NCBI Taxonomy" id="243061"/>
    <lineage>
        <taxon>Bacteria</taxon>
        <taxon>Bacillati</taxon>
        <taxon>Actinomycetota</taxon>
        <taxon>Actinomycetes</taxon>
        <taxon>Mycobacteriales</taxon>
        <taxon>Mycobacteriaceae</taxon>
        <taxon>Mycobacterium</taxon>
        <taxon>Mycobacterium simiae complex</taxon>
    </lineage>
</organism>